<dbReference type="PANTHER" id="PTHR10890">
    <property type="entry name" value="CYSTEINYL-TRNA SYNTHETASE"/>
    <property type="match status" value="1"/>
</dbReference>
<dbReference type="OrthoDB" id="438179at2759"/>
<feature type="domain" description="Cysteinyl-tRNA synthetase class Ia DALR" evidence="15">
    <location>
        <begin position="523"/>
        <end position="561"/>
    </location>
</feature>
<dbReference type="GO" id="GO:0005737">
    <property type="term" value="C:cytoplasm"/>
    <property type="evidence" value="ECO:0007669"/>
    <property type="project" value="UniProtKB-SubCell"/>
</dbReference>
<dbReference type="Pfam" id="PF09190">
    <property type="entry name" value="DALR_2"/>
    <property type="match status" value="1"/>
</dbReference>
<dbReference type="OMA" id="FHNDMKS"/>
<evidence type="ECO:0000256" key="3">
    <source>
        <dbReference type="ARBA" id="ARBA00005594"/>
    </source>
</evidence>
<dbReference type="GO" id="GO:0005524">
    <property type="term" value="F:ATP binding"/>
    <property type="evidence" value="ECO:0007669"/>
    <property type="project" value="UniProtKB-KW"/>
</dbReference>
<dbReference type="FunFam" id="1.20.120.1910:FF:000005">
    <property type="entry name" value="Cysteine-tRNA ligase, putative"/>
    <property type="match status" value="1"/>
</dbReference>
<dbReference type="InterPro" id="IPR009080">
    <property type="entry name" value="tRNAsynth_Ia_anticodon-bd"/>
</dbReference>
<dbReference type="Gene3D" id="1.20.120.1910">
    <property type="entry name" value="Cysteine-tRNA ligase, C-terminal anti-codon recognition domain"/>
    <property type="match status" value="1"/>
</dbReference>
<keyword evidence="7" id="KW-0479">Metal-binding</keyword>
<evidence type="ECO:0000256" key="9">
    <source>
        <dbReference type="ARBA" id="ARBA00022833"/>
    </source>
</evidence>
<dbReference type="NCBIfam" id="TIGR00435">
    <property type="entry name" value="cysS"/>
    <property type="match status" value="1"/>
</dbReference>
<dbReference type="SUPFAM" id="SSF52374">
    <property type="entry name" value="Nucleotidylyl transferase"/>
    <property type="match status" value="1"/>
</dbReference>
<keyword evidence="6" id="KW-0436">Ligase</keyword>
<keyword evidence="10" id="KW-0067">ATP-binding</keyword>
<dbReference type="AlphaFoldDB" id="A0A5M3MW85"/>
<proteinExistence type="inferred from homology"/>
<dbReference type="SUPFAM" id="SSF47323">
    <property type="entry name" value="Anticodon-binding domain of a subclass of class I aminoacyl-tRNA synthetases"/>
    <property type="match status" value="1"/>
</dbReference>
<dbReference type="GO" id="GO:0046872">
    <property type="term" value="F:metal ion binding"/>
    <property type="evidence" value="ECO:0007669"/>
    <property type="project" value="UniProtKB-KW"/>
</dbReference>
<evidence type="ECO:0000256" key="1">
    <source>
        <dbReference type="ARBA" id="ARBA00001947"/>
    </source>
</evidence>
<dbReference type="Proteomes" id="UP000053558">
    <property type="component" value="Unassembled WGS sequence"/>
</dbReference>
<dbReference type="CDD" id="cd00672">
    <property type="entry name" value="CysRS_core"/>
    <property type="match status" value="1"/>
</dbReference>
<dbReference type="GO" id="GO:0004817">
    <property type="term" value="F:cysteine-tRNA ligase activity"/>
    <property type="evidence" value="ECO:0007669"/>
    <property type="project" value="UniProtKB-EC"/>
</dbReference>
<evidence type="ECO:0000313" key="17">
    <source>
        <dbReference type="Proteomes" id="UP000053558"/>
    </source>
</evidence>
<dbReference type="RefSeq" id="XP_007767181.1">
    <property type="nucleotide sequence ID" value="XM_007768991.1"/>
</dbReference>
<evidence type="ECO:0000259" key="15">
    <source>
        <dbReference type="Pfam" id="PF09190"/>
    </source>
</evidence>
<dbReference type="EMBL" id="JH711576">
    <property type="protein sequence ID" value="EIW83409.1"/>
    <property type="molecule type" value="Genomic_DNA"/>
</dbReference>
<dbReference type="InterPro" id="IPR014729">
    <property type="entry name" value="Rossmann-like_a/b/a_fold"/>
</dbReference>
<dbReference type="GO" id="GO:0006423">
    <property type="term" value="P:cysteinyl-tRNA aminoacylation"/>
    <property type="evidence" value="ECO:0007669"/>
    <property type="project" value="InterPro"/>
</dbReference>
<dbReference type="PRINTS" id="PR00983">
    <property type="entry name" value="TRNASYNTHCYS"/>
</dbReference>
<keyword evidence="8" id="KW-0547">Nucleotide-binding</keyword>
<keyword evidence="12 16" id="KW-0030">Aminoacyl-tRNA synthetase</keyword>
<keyword evidence="17" id="KW-1185">Reference proteome</keyword>
<dbReference type="Gene3D" id="3.40.50.620">
    <property type="entry name" value="HUPs"/>
    <property type="match status" value="2"/>
</dbReference>
<evidence type="ECO:0000256" key="5">
    <source>
        <dbReference type="ARBA" id="ARBA00022490"/>
    </source>
</evidence>
<dbReference type="InterPro" id="IPR032678">
    <property type="entry name" value="tRNA-synt_1_cat_dom"/>
</dbReference>
<evidence type="ECO:0000259" key="14">
    <source>
        <dbReference type="Pfam" id="PF01406"/>
    </source>
</evidence>
<dbReference type="HAMAP" id="MF_00041">
    <property type="entry name" value="Cys_tRNA_synth"/>
    <property type="match status" value="1"/>
</dbReference>
<dbReference type="GeneID" id="19200903"/>
<keyword evidence="11" id="KW-0648">Protein biosynthesis</keyword>
<dbReference type="PANTHER" id="PTHR10890:SF3">
    <property type="entry name" value="CYSTEINE--TRNA LIGASE, CYTOPLASMIC"/>
    <property type="match status" value="1"/>
</dbReference>
<evidence type="ECO:0000256" key="13">
    <source>
        <dbReference type="ARBA" id="ARBA00031499"/>
    </source>
</evidence>
<protein>
    <recommendedName>
        <fullName evidence="4">cysteine--tRNA ligase</fullName>
        <ecNumber evidence="4">6.1.1.16</ecNumber>
    </recommendedName>
    <alternativeName>
        <fullName evidence="13">Cysteinyl-tRNA synthetase</fullName>
    </alternativeName>
</protein>
<evidence type="ECO:0000256" key="11">
    <source>
        <dbReference type="ARBA" id="ARBA00022917"/>
    </source>
</evidence>
<keyword evidence="9" id="KW-0862">Zinc</keyword>
<sequence>MSVQQPPWSIPTNQAEEPALKVFNSLTKTKTEFVPRNGRHVKWYNCGPTVYDASHMGHARNYVTQDILRRIVSDYFGYDVHFVMNITDIDDKIILRARQTFLLERFRKETTKLDSLLFQEVYNAWAAYVLDKVAKGLAENDKPYQGGEDEFWDGLPTLLAQSGWKQECLKRDEKFDMHVSAADRAFAALSKAKTRLDAGDSSLEGAHELIDESRDVLAPVLDGKHKTTVSDHSIFRSLSSYWEGRFFDDMKRLRVRDPDTLTRVTEYVPEIVEFVEGIIKNGYAYELEGSVYFNTNVFDAAPNHDYARLEPWSKGNKELLEEGEGALGAKLGQRSPADFALWKASKPGEPSWPSPWGPGRPGWHIECSVMASAVLGDNMDIHSGGIDLAFPHHDNELAQSEAYHNCDRWVNYFLHTGHLHIEGLKMSKSLKNFITIDEILQRFTARQLRLAFLSQLWNAKVDFSESLMLGEVKTVEATFNNFFATVKALVSRYRSPSHQADGLHRYNAEERELTARFHAAQAAFRAALCDSFNTPEALIILRDVVSRTNVYINAQGSSLNIGLVEYITKWVANMLRMFGLGEGQVEEIGWGQDADEGAGGVNREGMLMPYLQTMSSFRDSVRKIAIAKGDTALKEILALCDSLRDNDLVPLGVALDDQPDGKALVKLVPPSELIKARDEKKAKAEALAAKKAAQVEVERQKRIAKLEKGRVPSEEMFKPPNVAEGTYSAWNEQGIPIADGEGKELSKNQAKTVLKSWTNQKKLHEEFLAWQREQGQQ</sequence>
<evidence type="ECO:0000256" key="10">
    <source>
        <dbReference type="ARBA" id="ARBA00022840"/>
    </source>
</evidence>
<evidence type="ECO:0000256" key="12">
    <source>
        <dbReference type="ARBA" id="ARBA00023146"/>
    </source>
</evidence>
<reference evidence="17" key="1">
    <citation type="journal article" date="2012" name="Science">
        <title>The Paleozoic origin of enzymatic lignin decomposition reconstructed from 31 fungal genomes.</title>
        <authorList>
            <person name="Floudas D."/>
            <person name="Binder M."/>
            <person name="Riley R."/>
            <person name="Barry K."/>
            <person name="Blanchette R.A."/>
            <person name="Henrissat B."/>
            <person name="Martinez A.T."/>
            <person name="Otillar R."/>
            <person name="Spatafora J.W."/>
            <person name="Yadav J.S."/>
            <person name="Aerts A."/>
            <person name="Benoit I."/>
            <person name="Boyd A."/>
            <person name="Carlson A."/>
            <person name="Copeland A."/>
            <person name="Coutinho P.M."/>
            <person name="de Vries R.P."/>
            <person name="Ferreira P."/>
            <person name="Findley K."/>
            <person name="Foster B."/>
            <person name="Gaskell J."/>
            <person name="Glotzer D."/>
            <person name="Gorecki P."/>
            <person name="Heitman J."/>
            <person name="Hesse C."/>
            <person name="Hori C."/>
            <person name="Igarashi K."/>
            <person name="Jurgens J.A."/>
            <person name="Kallen N."/>
            <person name="Kersten P."/>
            <person name="Kohler A."/>
            <person name="Kuees U."/>
            <person name="Kumar T.K.A."/>
            <person name="Kuo A."/>
            <person name="LaButti K."/>
            <person name="Larrondo L.F."/>
            <person name="Lindquist E."/>
            <person name="Ling A."/>
            <person name="Lombard V."/>
            <person name="Lucas S."/>
            <person name="Lundell T."/>
            <person name="Martin R."/>
            <person name="McLaughlin D.J."/>
            <person name="Morgenstern I."/>
            <person name="Morin E."/>
            <person name="Murat C."/>
            <person name="Nagy L.G."/>
            <person name="Nolan M."/>
            <person name="Ohm R.A."/>
            <person name="Patyshakuliyeva A."/>
            <person name="Rokas A."/>
            <person name="Ruiz-Duenas F.J."/>
            <person name="Sabat G."/>
            <person name="Salamov A."/>
            <person name="Samejima M."/>
            <person name="Schmutz J."/>
            <person name="Slot J.C."/>
            <person name="St John F."/>
            <person name="Stenlid J."/>
            <person name="Sun H."/>
            <person name="Sun S."/>
            <person name="Syed K."/>
            <person name="Tsang A."/>
            <person name="Wiebenga A."/>
            <person name="Young D."/>
            <person name="Pisabarro A."/>
            <person name="Eastwood D.C."/>
            <person name="Martin F."/>
            <person name="Cullen D."/>
            <person name="Grigoriev I.V."/>
            <person name="Hibbett D.S."/>
        </authorList>
    </citation>
    <scope>NUCLEOTIDE SEQUENCE [LARGE SCALE GENOMIC DNA]</scope>
    <source>
        <strain evidence="17">RWD-64-598 SS2</strain>
    </source>
</reference>
<dbReference type="InterPro" id="IPR015273">
    <property type="entry name" value="Cys-tRNA-synt_Ia_DALR"/>
</dbReference>
<dbReference type="Pfam" id="PF01406">
    <property type="entry name" value="tRNA-synt_1e"/>
    <property type="match status" value="1"/>
</dbReference>
<evidence type="ECO:0000256" key="6">
    <source>
        <dbReference type="ARBA" id="ARBA00022598"/>
    </source>
</evidence>
<gene>
    <name evidence="16" type="ORF">CONPUDRAFT_136439</name>
</gene>
<accession>A0A5M3MW85</accession>
<evidence type="ECO:0000256" key="8">
    <source>
        <dbReference type="ARBA" id="ARBA00022741"/>
    </source>
</evidence>
<evidence type="ECO:0000256" key="7">
    <source>
        <dbReference type="ARBA" id="ARBA00022723"/>
    </source>
</evidence>
<keyword evidence="5" id="KW-0963">Cytoplasm</keyword>
<dbReference type="EC" id="6.1.1.16" evidence="4"/>
<name>A0A5M3MW85_CONPW</name>
<organism evidence="16 17">
    <name type="scientific">Coniophora puteana (strain RWD-64-598)</name>
    <name type="common">Brown rot fungus</name>
    <dbReference type="NCBI Taxonomy" id="741705"/>
    <lineage>
        <taxon>Eukaryota</taxon>
        <taxon>Fungi</taxon>
        <taxon>Dikarya</taxon>
        <taxon>Basidiomycota</taxon>
        <taxon>Agaricomycotina</taxon>
        <taxon>Agaricomycetes</taxon>
        <taxon>Agaricomycetidae</taxon>
        <taxon>Boletales</taxon>
        <taxon>Coniophorineae</taxon>
        <taxon>Coniophoraceae</taxon>
        <taxon>Coniophora</taxon>
    </lineage>
</organism>
<dbReference type="KEGG" id="cput:CONPUDRAFT_136439"/>
<feature type="domain" description="tRNA synthetases class I catalytic" evidence="14">
    <location>
        <begin position="34"/>
        <end position="468"/>
    </location>
</feature>
<comment type="similarity">
    <text evidence="3">Belongs to the class-I aminoacyl-tRNA synthetase family.</text>
</comment>
<comment type="caution">
    <text evidence="16">The sequence shown here is derived from an EMBL/GenBank/DDBJ whole genome shotgun (WGS) entry which is preliminary data.</text>
</comment>
<evidence type="ECO:0000256" key="4">
    <source>
        <dbReference type="ARBA" id="ARBA00012832"/>
    </source>
</evidence>
<comment type="subcellular location">
    <subcellularLocation>
        <location evidence="2">Cytoplasm</location>
    </subcellularLocation>
</comment>
<comment type="cofactor">
    <cofactor evidence="1">
        <name>Zn(2+)</name>
        <dbReference type="ChEBI" id="CHEBI:29105"/>
    </cofactor>
</comment>
<evidence type="ECO:0000256" key="2">
    <source>
        <dbReference type="ARBA" id="ARBA00004496"/>
    </source>
</evidence>
<evidence type="ECO:0000313" key="16">
    <source>
        <dbReference type="EMBL" id="EIW83409.1"/>
    </source>
</evidence>
<dbReference type="InterPro" id="IPR015803">
    <property type="entry name" value="Cys-tRNA-ligase"/>
</dbReference>
<dbReference type="InterPro" id="IPR024909">
    <property type="entry name" value="Cys-tRNA/MSH_ligase"/>
</dbReference>